<evidence type="ECO:0000256" key="3">
    <source>
        <dbReference type="ARBA" id="ARBA00023163"/>
    </source>
</evidence>
<sequence length="225" mass="25690">MNRMNQCFPSAHDHSGSQHNFEAARVFIVNSDEKAQSSLCRMIASAGWRTQSYFSAESFLDKFDPTHPGCLLLDNHVSEMGGLSLQQRLRDRNSLTPILFTSSQGTVPEAVEAIHGGAVNFFTWPLQKPLLIKGIRESIEKSQYLREDKKKREEITIRMMRLTPREREVMALVLKGRPNKLIASDLDISIKTVEIHRGQVMRKLQVRTQADLIHLAFSYPSEMEH</sequence>
<evidence type="ECO:0000256" key="1">
    <source>
        <dbReference type="ARBA" id="ARBA00023015"/>
    </source>
</evidence>
<dbReference type="eggNOG" id="COG4566">
    <property type="taxonomic scope" value="Bacteria"/>
</dbReference>
<evidence type="ECO:0000313" key="8">
    <source>
        <dbReference type="Proteomes" id="UP000000393"/>
    </source>
</evidence>
<dbReference type="InterPro" id="IPR000792">
    <property type="entry name" value="Tscrpt_reg_LuxR_C"/>
</dbReference>
<accession>D8K9Q7</accession>
<dbReference type="EMBL" id="CP002086">
    <property type="protein sequence ID" value="ADJ27346.1"/>
    <property type="molecule type" value="Genomic_DNA"/>
</dbReference>
<dbReference type="PANTHER" id="PTHR44688">
    <property type="entry name" value="DNA-BINDING TRANSCRIPTIONAL ACTIVATOR DEVR_DOSR"/>
    <property type="match status" value="1"/>
</dbReference>
<reference evidence="7 8" key="1">
    <citation type="submission" date="2010-06" db="EMBL/GenBank/DDBJ databases">
        <title>Complete sequence of chromosome of Nitrosococcus watsoni C-113.</title>
        <authorList>
            <consortium name="US DOE Joint Genome Institute"/>
            <person name="Lucas S."/>
            <person name="Copeland A."/>
            <person name="Lapidus A."/>
            <person name="Cheng J.-F."/>
            <person name="Bruce D."/>
            <person name="Goodwin L."/>
            <person name="Pitluck S."/>
            <person name="Malfatti S.A."/>
            <person name="Chain P.S.G."/>
            <person name="Land M."/>
            <person name="Hauser L."/>
            <person name="Kyrpides N."/>
            <person name="Ivanova N."/>
            <person name="Cambell M.A."/>
            <person name="Heidelberg J.F."/>
            <person name="Klotz M.G."/>
            <person name="Woyke T."/>
        </authorList>
    </citation>
    <scope>NUCLEOTIDE SEQUENCE [LARGE SCALE GENOMIC DNA]</scope>
    <source>
        <strain evidence="7 8">C-113</strain>
    </source>
</reference>
<dbReference type="Pfam" id="PF00196">
    <property type="entry name" value="GerE"/>
    <property type="match status" value="1"/>
</dbReference>
<evidence type="ECO:0000256" key="2">
    <source>
        <dbReference type="ARBA" id="ARBA00023125"/>
    </source>
</evidence>
<dbReference type="InterPro" id="IPR036388">
    <property type="entry name" value="WH-like_DNA-bd_sf"/>
</dbReference>
<dbReference type="SMART" id="SM00421">
    <property type="entry name" value="HTH_LUXR"/>
    <property type="match status" value="1"/>
</dbReference>
<organism evidence="7 8">
    <name type="scientific">Nitrosococcus watsoni (strain C-113)</name>
    <dbReference type="NCBI Taxonomy" id="105559"/>
    <lineage>
        <taxon>Bacteria</taxon>
        <taxon>Pseudomonadati</taxon>
        <taxon>Pseudomonadota</taxon>
        <taxon>Gammaproteobacteria</taxon>
        <taxon>Chromatiales</taxon>
        <taxon>Chromatiaceae</taxon>
        <taxon>Nitrosococcus</taxon>
    </lineage>
</organism>
<dbReference type="SUPFAM" id="SSF46894">
    <property type="entry name" value="C-terminal effector domain of the bipartite response regulators"/>
    <property type="match status" value="1"/>
</dbReference>
<dbReference type="GO" id="GO:0003677">
    <property type="term" value="F:DNA binding"/>
    <property type="evidence" value="ECO:0007669"/>
    <property type="project" value="UniProtKB-KW"/>
</dbReference>
<evidence type="ECO:0000259" key="5">
    <source>
        <dbReference type="PROSITE" id="PS50043"/>
    </source>
</evidence>
<evidence type="ECO:0000256" key="4">
    <source>
        <dbReference type="PROSITE-ProRule" id="PRU00169"/>
    </source>
</evidence>
<proteinExistence type="predicted"/>
<keyword evidence="1" id="KW-0805">Transcription regulation</keyword>
<dbReference type="HOGENOM" id="CLU_000445_90_4_6"/>
<dbReference type="InterPro" id="IPR011006">
    <property type="entry name" value="CheY-like_superfamily"/>
</dbReference>
<keyword evidence="3" id="KW-0804">Transcription</keyword>
<dbReference type="RefSeq" id="WP_013219456.1">
    <property type="nucleotide sequence ID" value="NC_014315.1"/>
</dbReference>
<feature type="domain" description="Response regulatory" evidence="6">
    <location>
        <begin position="25"/>
        <end position="139"/>
    </location>
</feature>
<dbReference type="SUPFAM" id="SSF52172">
    <property type="entry name" value="CheY-like"/>
    <property type="match status" value="1"/>
</dbReference>
<dbReference type="PROSITE" id="PS50043">
    <property type="entry name" value="HTH_LUXR_2"/>
    <property type="match status" value="1"/>
</dbReference>
<dbReference type="PRINTS" id="PR00038">
    <property type="entry name" value="HTHLUXR"/>
</dbReference>
<feature type="modified residue" description="4-aspartylphosphate" evidence="4">
    <location>
        <position position="74"/>
    </location>
</feature>
<dbReference type="PROSITE" id="PS50110">
    <property type="entry name" value="RESPONSE_REGULATORY"/>
    <property type="match status" value="1"/>
</dbReference>
<dbReference type="AlphaFoldDB" id="D8K9Q7"/>
<dbReference type="GO" id="GO:0006355">
    <property type="term" value="P:regulation of DNA-templated transcription"/>
    <property type="evidence" value="ECO:0007669"/>
    <property type="project" value="InterPro"/>
</dbReference>
<dbReference type="Pfam" id="PF00072">
    <property type="entry name" value="Response_reg"/>
    <property type="match status" value="1"/>
</dbReference>
<dbReference type="Gene3D" id="1.10.10.10">
    <property type="entry name" value="Winged helix-like DNA-binding domain superfamily/Winged helix DNA-binding domain"/>
    <property type="match status" value="1"/>
</dbReference>
<dbReference type="STRING" id="105559.Nwat_0376"/>
<dbReference type="GO" id="GO:0000160">
    <property type="term" value="P:phosphorelay signal transduction system"/>
    <property type="evidence" value="ECO:0007669"/>
    <property type="project" value="InterPro"/>
</dbReference>
<gene>
    <name evidence="7" type="ordered locus">Nwat_0376</name>
</gene>
<feature type="domain" description="HTH luxR-type" evidence="5">
    <location>
        <begin position="155"/>
        <end position="220"/>
    </location>
</feature>
<dbReference type="Gene3D" id="3.40.50.2300">
    <property type="match status" value="1"/>
</dbReference>
<dbReference type="Proteomes" id="UP000000393">
    <property type="component" value="Chromosome"/>
</dbReference>
<dbReference type="InterPro" id="IPR016032">
    <property type="entry name" value="Sig_transdc_resp-reg_C-effctor"/>
</dbReference>
<dbReference type="PANTHER" id="PTHR44688:SF16">
    <property type="entry name" value="DNA-BINDING TRANSCRIPTIONAL ACTIVATOR DEVR_DOSR"/>
    <property type="match status" value="1"/>
</dbReference>
<dbReference type="CDD" id="cd06170">
    <property type="entry name" value="LuxR_C_like"/>
    <property type="match status" value="1"/>
</dbReference>
<dbReference type="SMART" id="SM00448">
    <property type="entry name" value="REC"/>
    <property type="match status" value="1"/>
</dbReference>
<keyword evidence="2" id="KW-0238">DNA-binding</keyword>
<keyword evidence="8" id="KW-1185">Reference proteome</keyword>
<dbReference type="OrthoDB" id="9796655at2"/>
<keyword evidence="4" id="KW-0597">Phosphoprotein</keyword>
<dbReference type="InterPro" id="IPR001789">
    <property type="entry name" value="Sig_transdc_resp-reg_receiver"/>
</dbReference>
<dbReference type="KEGG" id="nwa:Nwat_0376"/>
<name>D8K9Q7_NITWC</name>
<evidence type="ECO:0000313" key="7">
    <source>
        <dbReference type="EMBL" id="ADJ27346.1"/>
    </source>
</evidence>
<evidence type="ECO:0000259" key="6">
    <source>
        <dbReference type="PROSITE" id="PS50110"/>
    </source>
</evidence>
<protein>
    <submittedName>
        <fullName evidence="7">Two component transcriptional regulator, LuxR family</fullName>
    </submittedName>
</protein>